<gene>
    <name evidence="3" type="ORF">IWX90DRAFT_377800</name>
</gene>
<protein>
    <submittedName>
        <fullName evidence="3">Alpha/Beta hydrolase protein</fullName>
    </submittedName>
</protein>
<evidence type="ECO:0000259" key="2">
    <source>
        <dbReference type="Pfam" id="PF00561"/>
    </source>
</evidence>
<dbReference type="InterPro" id="IPR008220">
    <property type="entry name" value="HAT_MetX-like"/>
</dbReference>
<dbReference type="PANTHER" id="PTHR32268">
    <property type="entry name" value="HOMOSERINE O-ACETYLTRANSFERASE"/>
    <property type="match status" value="1"/>
</dbReference>
<organism evidence="3 4">
    <name type="scientific">Phyllosticta citrichinensis</name>
    <dbReference type="NCBI Taxonomy" id="1130410"/>
    <lineage>
        <taxon>Eukaryota</taxon>
        <taxon>Fungi</taxon>
        <taxon>Dikarya</taxon>
        <taxon>Ascomycota</taxon>
        <taxon>Pezizomycotina</taxon>
        <taxon>Dothideomycetes</taxon>
        <taxon>Dothideomycetes incertae sedis</taxon>
        <taxon>Botryosphaeriales</taxon>
        <taxon>Phyllostictaceae</taxon>
        <taxon>Phyllosticta</taxon>
    </lineage>
</organism>
<evidence type="ECO:0000313" key="3">
    <source>
        <dbReference type="EMBL" id="KAK8177273.1"/>
    </source>
</evidence>
<dbReference type="GO" id="GO:0016787">
    <property type="term" value="F:hydrolase activity"/>
    <property type="evidence" value="ECO:0007669"/>
    <property type="project" value="UniProtKB-KW"/>
</dbReference>
<dbReference type="InterPro" id="IPR000073">
    <property type="entry name" value="AB_hydrolase_1"/>
</dbReference>
<reference evidence="3 4" key="1">
    <citation type="journal article" date="2022" name="G3 (Bethesda)">
        <title>Enemy or ally: a genomic approach to elucidate the lifestyle of Phyllosticta citrichinaensis.</title>
        <authorList>
            <person name="Buijs V.A."/>
            <person name="Groenewald J.Z."/>
            <person name="Haridas S."/>
            <person name="LaButti K.M."/>
            <person name="Lipzen A."/>
            <person name="Martin F.M."/>
            <person name="Barry K."/>
            <person name="Grigoriev I.V."/>
            <person name="Crous P.W."/>
            <person name="Seidl M.F."/>
        </authorList>
    </citation>
    <scope>NUCLEOTIDE SEQUENCE [LARGE SCALE GENOMIC DNA]</scope>
    <source>
        <strain evidence="3 4">CBS 129764</strain>
    </source>
</reference>
<evidence type="ECO:0000256" key="1">
    <source>
        <dbReference type="ARBA" id="ARBA00006886"/>
    </source>
</evidence>
<comment type="similarity">
    <text evidence="1">Belongs to the AB hydrolase superfamily. MetX family.</text>
</comment>
<dbReference type="PANTHER" id="PTHR32268:SF15">
    <property type="entry name" value="HOMOSERINE ACETYLTRANSFERASE FAMILY PROTEIN (AFU_ORTHOLOGUE AFUA_1G15350)"/>
    <property type="match status" value="1"/>
</dbReference>
<dbReference type="InterPro" id="IPR029058">
    <property type="entry name" value="AB_hydrolase_fold"/>
</dbReference>
<keyword evidence="4" id="KW-1185">Reference proteome</keyword>
<feature type="domain" description="AB hydrolase-1" evidence="2">
    <location>
        <begin position="66"/>
        <end position="317"/>
    </location>
</feature>
<name>A0ABR1Y5T2_9PEZI</name>
<proteinExistence type="inferred from homology"/>
<dbReference type="Gene3D" id="3.40.50.1820">
    <property type="entry name" value="alpha/beta hydrolase"/>
    <property type="match status" value="1"/>
</dbReference>
<dbReference type="Pfam" id="PF00561">
    <property type="entry name" value="Abhydrolase_1"/>
    <property type="match status" value="1"/>
</dbReference>
<accession>A0ABR1Y5T2</accession>
<dbReference type="SUPFAM" id="SSF53474">
    <property type="entry name" value="alpha/beta-Hydrolases"/>
    <property type="match status" value="1"/>
</dbReference>
<keyword evidence="3" id="KW-0378">Hydrolase</keyword>
<dbReference type="EMBL" id="JBBWUH010000001">
    <property type="protein sequence ID" value="KAK8177273.1"/>
    <property type="molecule type" value="Genomic_DNA"/>
</dbReference>
<sequence>MTTKYFSKESTIDVDAPPPSTTNALTLAYRTFGDPKNPAVFIPTCYCGRLANTMTFLYEPDEDGKVPPVLANYFVITCGLLGGSESSSPSNTPAAIRGPKFPSISYEDNIRMQVALCKALRVERLHAYIGFSMGGQQAYHMGVLYPDFVERIVVVAGSARTSWHNWSFLEGPKAALTTAVDWHDGHYTAPVTRGTAAFGRVYATWALSQAWFRGKQWEAAGCASLDEYLVTHWEQPMQTWDAHDLLAIMDTWQRGDVSACFPEDKGDLATTLGRVQAKALIMPVRTDLYFPPEDSEEEVKHLKHGKLCVIESIGGHMTGGGGIYEKDNAFMSEQIKNWLEN</sequence>
<evidence type="ECO:0000313" key="4">
    <source>
        <dbReference type="Proteomes" id="UP001456524"/>
    </source>
</evidence>
<dbReference type="Proteomes" id="UP001456524">
    <property type="component" value="Unassembled WGS sequence"/>
</dbReference>
<comment type="caution">
    <text evidence="3">The sequence shown here is derived from an EMBL/GenBank/DDBJ whole genome shotgun (WGS) entry which is preliminary data.</text>
</comment>